<dbReference type="Proteomes" id="UP000626242">
    <property type="component" value="Unassembled WGS sequence"/>
</dbReference>
<dbReference type="InterPro" id="IPR011055">
    <property type="entry name" value="Dup_hybrid_motif"/>
</dbReference>
<proteinExistence type="predicted"/>
<reference evidence="2 3" key="1">
    <citation type="submission" date="2020-08" db="EMBL/GenBank/DDBJ databases">
        <title>A Genomic Blueprint of the Chicken Gut Microbiome.</title>
        <authorList>
            <person name="Gilroy R."/>
            <person name="Ravi A."/>
            <person name="Getino M."/>
            <person name="Pursley I."/>
            <person name="Horton D.L."/>
            <person name="Alikhan N.-F."/>
            <person name="Baker D."/>
            <person name="Gharbi K."/>
            <person name="Hall N."/>
            <person name="Watson M."/>
            <person name="Adriaenssens E.M."/>
            <person name="Foster-Nyarko E."/>
            <person name="Jarju S."/>
            <person name="Secka A."/>
            <person name="Antonio M."/>
            <person name="Oren A."/>
            <person name="Chaudhuri R."/>
            <person name="La Ragione R.M."/>
            <person name="Hildebrand F."/>
            <person name="Pallen M.J."/>
        </authorList>
    </citation>
    <scope>NUCLEOTIDE SEQUENCE [LARGE SCALE GENOMIC DNA]</scope>
    <source>
        <strain evidence="2 3">Sa1CVA4</strain>
    </source>
</reference>
<dbReference type="SUPFAM" id="SSF51261">
    <property type="entry name" value="Duplicated hybrid motif"/>
    <property type="match status" value="1"/>
</dbReference>
<gene>
    <name evidence="2" type="ORF">H9628_05685</name>
</gene>
<evidence type="ECO:0000259" key="1">
    <source>
        <dbReference type="Pfam" id="PF01551"/>
    </source>
</evidence>
<dbReference type="Pfam" id="PF01551">
    <property type="entry name" value="Peptidase_M23"/>
    <property type="match status" value="1"/>
</dbReference>
<evidence type="ECO:0000313" key="3">
    <source>
        <dbReference type="Proteomes" id="UP000626242"/>
    </source>
</evidence>
<protein>
    <submittedName>
        <fullName evidence="2">M23 family metallopeptidase</fullName>
    </submittedName>
</protein>
<keyword evidence="3" id="KW-1185">Reference proteome</keyword>
<dbReference type="PANTHER" id="PTHR21666:SF270">
    <property type="entry name" value="MUREIN HYDROLASE ACTIVATOR ENVC"/>
    <property type="match status" value="1"/>
</dbReference>
<dbReference type="PANTHER" id="PTHR21666">
    <property type="entry name" value="PEPTIDASE-RELATED"/>
    <property type="match status" value="1"/>
</dbReference>
<organism evidence="2 3">
    <name type="scientific">Kaistella pullorum</name>
    <dbReference type="NCBI Taxonomy" id="2763074"/>
    <lineage>
        <taxon>Bacteria</taxon>
        <taxon>Pseudomonadati</taxon>
        <taxon>Bacteroidota</taxon>
        <taxon>Flavobacteriia</taxon>
        <taxon>Flavobacteriales</taxon>
        <taxon>Weeksellaceae</taxon>
        <taxon>Chryseobacterium group</taxon>
        <taxon>Kaistella</taxon>
    </lineage>
</organism>
<name>A0ABR8WLT1_9FLAO</name>
<sequence length="272" mass="30375">MKNIFLLFLFCSALLYSQDTIKLKLYREKVNNSVTIYADNDELAPVSVEFSFTADNMSSSLADKSVIVIPAQSKKFALSDIKTVDRTKPTKFAYDAYYVLGDVNTGNTDEHFVYTLPFEITKKHSIYQGYNGKFSHQDASSLDFSLQTGDKVFSARGGKVVTVVTNNNRNCMTKECANFNNKIIILHSDGTFAEYVHLRQNGSVVKVGDEVGQGQHIGFSGNTGWSKGPHLHFSVFIPKMDGGRRYFKTKFNIAGSKVPVYLSEGKTYSRSL</sequence>
<comment type="caution">
    <text evidence="2">The sequence shown here is derived from an EMBL/GenBank/DDBJ whole genome shotgun (WGS) entry which is preliminary data.</text>
</comment>
<evidence type="ECO:0000313" key="2">
    <source>
        <dbReference type="EMBL" id="MBD8017955.1"/>
    </source>
</evidence>
<dbReference type="RefSeq" id="WP_317172613.1">
    <property type="nucleotide sequence ID" value="NZ_JACSPS010000002.1"/>
</dbReference>
<dbReference type="InterPro" id="IPR016047">
    <property type="entry name" value="M23ase_b-sheet_dom"/>
</dbReference>
<accession>A0ABR8WLT1</accession>
<dbReference type="CDD" id="cd12797">
    <property type="entry name" value="M23_peptidase"/>
    <property type="match status" value="1"/>
</dbReference>
<dbReference type="Gene3D" id="2.70.70.10">
    <property type="entry name" value="Glucose Permease (Domain IIA)"/>
    <property type="match status" value="1"/>
</dbReference>
<dbReference type="EMBL" id="JACSPS010000002">
    <property type="protein sequence ID" value="MBD8017955.1"/>
    <property type="molecule type" value="Genomic_DNA"/>
</dbReference>
<feature type="domain" description="M23ase beta-sheet core" evidence="1">
    <location>
        <begin position="141"/>
        <end position="235"/>
    </location>
</feature>
<dbReference type="InterPro" id="IPR050570">
    <property type="entry name" value="Cell_wall_metabolism_enzyme"/>
</dbReference>